<reference evidence="2" key="1">
    <citation type="journal article" date="2019" name="Int. J. Syst. Evol. Microbiol.">
        <title>The Global Catalogue of Microorganisms (GCM) 10K type strain sequencing project: providing services to taxonomists for standard genome sequencing and annotation.</title>
        <authorList>
            <consortium name="The Broad Institute Genomics Platform"/>
            <consortium name="The Broad Institute Genome Sequencing Center for Infectious Disease"/>
            <person name="Wu L."/>
            <person name="Ma J."/>
        </authorList>
    </citation>
    <scope>NUCLEOTIDE SEQUENCE [LARGE SCALE GENOMIC DNA]</scope>
    <source>
        <strain evidence="2">CGMCC 1.12151</strain>
    </source>
</reference>
<proteinExistence type="predicted"/>
<gene>
    <name evidence="1" type="ORF">ACFO5U_07585</name>
</gene>
<dbReference type="Proteomes" id="UP001595932">
    <property type="component" value="Unassembled WGS sequence"/>
</dbReference>
<organism evidence="1 2">
    <name type="scientific">Planococcus dechangensis</name>
    <dbReference type="NCBI Taxonomy" id="1176255"/>
    <lineage>
        <taxon>Bacteria</taxon>
        <taxon>Bacillati</taxon>
        <taxon>Bacillota</taxon>
        <taxon>Bacilli</taxon>
        <taxon>Bacillales</taxon>
        <taxon>Caryophanaceae</taxon>
        <taxon>Planococcus</taxon>
    </lineage>
</organism>
<accession>A0ABV9MDS0</accession>
<evidence type="ECO:0000313" key="1">
    <source>
        <dbReference type="EMBL" id="MFC4712713.1"/>
    </source>
</evidence>
<sequence length="184" mass="21590">MKLSGDTATFDLTINDMGGHEMRYTQYKGVVEREYKKSLRKIMHDLCVVEQLDAADGAVRLGVAKSIFEYWRNFYRFDDRQRLFDQKVQELDQMHFLYVNEAKKPTAHTTFKPTEESSLEGFQDQVEKMTAYYRMVQKESGGLAVEAAHLQLFEFVEELLQRYQSGELYEELNEKSLEEIKKGT</sequence>
<protein>
    <submittedName>
        <fullName evidence="1">Uncharacterized protein</fullName>
    </submittedName>
</protein>
<comment type="caution">
    <text evidence="1">The sequence shown here is derived from an EMBL/GenBank/DDBJ whole genome shotgun (WGS) entry which is preliminary data.</text>
</comment>
<dbReference type="EMBL" id="JBHSGL010000005">
    <property type="protein sequence ID" value="MFC4712713.1"/>
    <property type="molecule type" value="Genomic_DNA"/>
</dbReference>
<name>A0ABV9MDS0_9BACL</name>
<keyword evidence="2" id="KW-1185">Reference proteome</keyword>
<evidence type="ECO:0000313" key="2">
    <source>
        <dbReference type="Proteomes" id="UP001595932"/>
    </source>
</evidence>